<protein>
    <submittedName>
        <fullName evidence="1">Uncharacterized protein</fullName>
    </submittedName>
</protein>
<sequence>MDAYRSQDTVIYRPIGDGAPEAVALCSYGDVMVSLVDVVPSVQVQRETVIGSRWMHQAARGNAGFQMSFSLARAFDSYAAARAWGLDAAELLAMYPEGMVTWMTAYHSGIPQRTREYHATLDNVHPLPPTNDQRYGATAFWCVLEIQLFLTGDID</sequence>
<organism evidence="1">
    <name type="scientific">Siphoviridae sp. ctpnN3</name>
    <dbReference type="NCBI Taxonomy" id="2825677"/>
    <lineage>
        <taxon>Viruses</taxon>
        <taxon>Duplodnaviria</taxon>
        <taxon>Heunggongvirae</taxon>
        <taxon>Uroviricota</taxon>
        <taxon>Caudoviricetes</taxon>
    </lineage>
</organism>
<proteinExistence type="predicted"/>
<reference evidence="1" key="1">
    <citation type="journal article" date="2021" name="Proc. Natl. Acad. Sci. U.S.A.">
        <title>A Catalog of Tens of Thousands of Viruses from Human Metagenomes Reveals Hidden Associations with Chronic Diseases.</title>
        <authorList>
            <person name="Tisza M.J."/>
            <person name="Buck C.B."/>
        </authorList>
    </citation>
    <scope>NUCLEOTIDE SEQUENCE</scope>
    <source>
        <strain evidence="1">CtpnN3</strain>
    </source>
</reference>
<dbReference type="EMBL" id="BK015632">
    <property type="protein sequence ID" value="DAE16866.1"/>
    <property type="molecule type" value="Genomic_DNA"/>
</dbReference>
<evidence type="ECO:0000313" key="1">
    <source>
        <dbReference type="EMBL" id="DAE16866.1"/>
    </source>
</evidence>
<accession>A0A8S5QD40</accession>
<name>A0A8S5QD40_9CAUD</name>